<gene>
    <name evidence="2" type="ORF">CYLTODRAFT_417711</name>
</gene>
<dbReference type="STRING" id="1314674.A0A0D7BSZ2"/>
<evidence type="ECO:0000313" key="2">
    <source>
        <dbReference type="EMBL" id="KIY72706.1"/>
    </source>
</evidence>
<dbReference type="AlphaFoldDB" id="A0A0D7BSZ2"/>
<name>A0A0D7BSZ2_9AGAR</name>
<feature type="region of interest" description="Disordered" evidence="1">
    <location>
        <begin position="51"/>
        <end position="191"/>
    </location>
</feature>
<protein>
    <submittedName>
        <fullName evidence="2">Uncharacterized protein</fullName>
    </submittedName>
</protein>
<keyword evidence="3" id="KW-1185">Reference proteome</keyword>
<accession>A0A0D7BSZ2</accession>
<reference evidence="2 3" key="1">
    <citation type="journal article" date="2015" name="Fungal Genet. Biol.">
        <title>Evolution of novel wood decay mechanisms in Agaricales revealed by the genome sequences of Fistulina hepatica and Cylindrobasidium torrendii.</title>
        <authorList>
            <person name="Floudas D."/>
            <person name="Held B.W."/>
            <person name="Riley R."/>
            <person name="Nagy L.G."/>
            <person name="Koehler G."/>
            <person name="Ransdell A.S."/>
            <person name="Younus H."/>
            <person name="Chow J."/>
            <person name="Chiniquy J."/>
            <person name="Lipzen A."/>
            <person name="Tritt A."/>
            <person name="Sun H."/>
            <person name="Haridas S."/>
            <person name="LaButti K."/>
            <person name="Ohm R.A."/>
            <person name="Kues U."/>
            <person name="Blanchette R.A."/>
            <person name="Grigoriev I.V."/>
            <person name="Minto R.E."/>
            <person name="Hibbett D.S."/>
        </authorList>
    </citation>
    <scope>NUCLEOTIDE SEQUENCE [LARGE SCALE GENOMIC DNA]</scope>
    <source>
        <strain evidence="2 3">FP15055 ss-10</strain>
    </source>
</reference>
<dbReference type="OrthoDB" id="3267892at2759"/>
<feature type="compositionally biased region" description="Low complexity" evidence="1">
    <location>
        <begin position="90"/>
        <end position="121"/>
    </location>
</feature>
<dbReference type="EMBL" id="KN880441">
    <property type="protein sequence ID" value="KIY72706.1"/>
    <property type="molecule type" value="Genomic_DNA"/>
</dbReference>
<proteinExistence type="predicted"/>
<evidence type="ECO:0000256" key="1">
    <source>
        <dbReference type="SAM" id="MobiDB-lite"/>
    </source>
</evidence>
<dbReference type="Proteomes" id="UP000054007">
    <property type="component" value="Unassembled WGS sequence"/>
</dbReference>
<feature type="compositionally biased region" description="Basic and acidic residues" evidence="1">
    <location>
        <begin position="72"/>
        <end position="88"/>
    </location>
</feature>
<organism evidence="2 3">
    <name type="scientific">Cylindrobasidium torrendii FP15055 ss-10</name>
    <dbReference type="NCBI Taxonomy" id="1314674"/>
    <lineage>
        <taxon>Eukaryota</taxon>
        <taxon>Fungi</taxon>
        <taxon>Dikarya</taxon>
        <taxon>Basidiomycota</taxon>
        <taxon>Agaricomycotina</taxon>
        <taxon>Agaricomycetes</taxon>
        <taxon>Agaricomycetidae</taxon>
        <taxon>Agaricales</taxon>
        <taxon>Marasmiineae</taxon>
        <taxon>Physalacriaceae</taxon>
        <taxon>Cylindrobasidium</taxon>
    </lineage>
</organism>
<evidence type="ECO:0000313" key="3">
    <source>
        <dbReference type="Proteomes" id="UP000054007"/>
    </source>
</evidence>
<sequence>MGYNTARRSRRTATSVLSGAFERRPQRDVLTSLLNVGEDEHTIGVARSTGSFMPVRTAATSEGVWKGKNGGKGKEKERNVEQETERGRKTATSATAPRAARPTNHYPSQPSASASYSSRPAINMVHYGRAESRTPSPSPASTPAPSETASVSRSSSKRPYTPDDDEDLMTFNPPAKRVARKAGPPARKGWKGWVEVDDVPESDRLINLDHPVSLRERTTRSGRTFKG</sequence>